<protein>
    <submittedName>
        <fullName evidence="1">Uncharacterized protein</fullName>
    </submittedName>
</protein>
<name>A0A0E9PE52_ANGAN</name>
<reference evidence="1" key="1">
    <citation type="submission" date="2014-11" db="EMBL/GenBank/DDBJ databases">
        <authorList>
            <person name="Amaro Gonzalez C."/>
        </authorList>
    </citation>
    <scope>NUCLEOTIDE SEQUENCE</scope>
</reference>
<organism evidence="1">
    <name type="scientific">Anguilla anguilla</name>
    <name type="common">European freshwater eel</name>
    <name type="synonym">Muraena anguilla</name>
    <dbReference type="NCBI Taxonomy" id="7936"/>
    <lineage>
        <taxon>Eukaryota</taxon>
        <taxon>Metazoa</taxon>
        <taxon>Chordata</taxon>
        <taxon>Craniata</taxon>
        <taxon>Vertebrata</taxon>
        <taxon>Euteleostomi</taxon>
        <taxon>Actinopterygii</taxon>
        <taxon>Neopterygii</taxon>
        <taxon>Teleostei</taxon>
        <taxon>Anguilliformes</taxon>
        <taxon>Anguillidae</taxon>
        <taxon>Anguilla</taxon>
    </lineage>
</organism>
<proteinExistence type="predicted"/>
<dbReference type="EMBL" id="GBXM01106434">
    <property type="protein sequence ID" value="JAH02143.1"/>
    <property type="molecule type" value="Transcribed_RNA"/>
</dbReference>
<evidence type="ECO:0000313" key="1">
    <source>
        <dbReference type="EMBL" id="JAH02143.1"/>
    </source>
</evidence>
<dbReference type="AlphaFoldDB" id="A0A0E9PE52"/>
<sequence length="19" mass="2111">MAQIISALRRPGLFLACLH</sequence>
<accession>A0A0E9PE52</accession>
<reference evidence="1" key="2">
    <citation type="journal article" date="2015" name="Fish Shellfish Immunol.">
        <title>Early steps in the European eel (Anguilla anguilla)-Vibrio vulnificus interaction in the gills: Role of the RtxA13 toxin.</title>
        <authorList>
            <person name="Callol A."/>
            <person name="Pajuelo D."/>
            <person name="Ebbesson L."/>
            <person name="Teles M."/>
            <person name="MacKenzie S."/>
            <person name="Amaro C."/>
        </authorList>
    </citation>
    <scope>NUCLEOTIDE SEQUENCE</scope>
</reference>